<evidence type="ECO:0000313" key="2">
    <source>
        <dbReference type="Proteomes" id="UP001054945"/>
    </source>
</evidence>
<protein>
    <submittedName>
        <fullName evidence="1">Uncharacterized protein</fullName>
    </submittedName>
</protein>
<sequence>MYSISIDNKKAFGTTIGRPLQASSGIRSMNTILLLRPFFESVLKILLAWPNSKLFMFLSAGQAAVKFLFKQWVILSYLATIKVVKWYCNNSVPNLPIDNVSSAQKRERLNSAAVSPTMKAFHLVLINIGACCNNSILISSHCEDSLIGIIVCGHIELAVYISQLRNDGFTIVRE</sequence>
<reference evidence="1 2" key="1">
    <citation type="submission" date="2021-06" db="EMBL/GenBank/DDBJ databases">
        <title>Caerostris extrusa draft genome.</title>
        <authorList>
            <person name="Kono N."/>
            <person name="Arakawa K."/>
        </authorList>
    </citation>
    <scope>NUCLEOTIDE SEQUENCE [LARGE SCALE GENOMIC DNA]</scope>
</reference>
<dbReference type="Proteomes" id="UP001054945">
    <property type="component" value="Unassembled WGS sequence"/>
</dbReference>
<keyword evidence="2" id="KW-1185">Reference proteome</keyword>
<dbReference type="AlphaFoldDB" id="A0AAV4N6X8"/>
<dbReference type="EMBL" id="BPLR01003048">
    <property type="protein sequence ID" value="GIX80602.1"/>
    <property type="molecule type" value="Genomic_DNA"/>
</dbReference>
<name>A0AAV4N6X8_CAEEX</name>
<gene>
    <name evidence="1" type="ORF">CEXT_349871</name>
</gene>
<organism evidence="1 2">
    <name type="scientific">Caerostris extrusa</name>
    <name type="common">Bark spider</name>
    <name type="synonym">Caerostris bankana</name>
    <dbReference type="NCBI Taxonomy" id="172846"/>
    <lineage>
        <taxon>Eukaryota</taxon>
        <taxon>Metazoa</taxon>
        <taxon>Ecdysozoa</taxon>
        <taxon>Arthropoda</taxon>
        <taxon>Chelicerata</taxon>
        <taxon>Arachnida</taxon>
        <taxon>Araneae</taxon>
        <taxon>Araneomorphae</taxon>
        <taxon>Entelegynae</taxon>
        <taxon>Araneoidea</taxon>
        <taxon>Araneidae</taxon>
        <taxon>Caerostris</taxon>
    </lineage>
</organism>
<proteinExistence type="predicted"/>
<accession>A0AAV4N6X8</accession>
<comment type="caution">
    <text evidence="1">The sequence shown here is derived from an EMBL/GenBank/DDBJ whole genome shotgun (WGS) entry which is preliminary data.</text>
</comment>
<evidence type="ECO:0000313" key="1">
    <source>
        <dbReference type="EMBL" id="GIX80602.1"/>
    </source>
</evidence>